<evidence type="ECO:0000313" key="3">
    <source>
        <dbReference type="Proteomes" id="UP000288892"/>
    </source>
</evidence>
<feature type="transmembrane region" description="Helical" evidence="1">
    <location>
        <begin position="63"/>
        <end position="83"/>
    </location>
</feature>
<sequence length="115" mass="12616">MPFSDHQKNNEPARLPTLEDFSGRAVKKAVQAESLFHPVSLYSSSLGLLSGLGWYLFDMSVLGAGMGVLLCLGAGTTVVNMFFRRDIIARQYLDRLSARPEKSSRVGSRAGSLFF</sequence>
<keyword evidence="1" id="KW-1133">Transmembrane helix</keyword>
<dbReference type="AlphaFoldDB" id="A0A444J9E5"/>
<keyword evidence="1" id="KW-0812">Transmembrane</keyword>
<feature type="non-terminal residue" evidence="2">
    <location>
        <position position="115"/>
    </location>
</feature>
<reference evidence="2 3" key="1">
    <citation type="submission" date="2017-01" db="EMBL/GenBank/DDBJ databases">
        <title>The cable genome- insights into the physiology and evolution of filamentous bacteria capable of sulfide oxidation via long distance electron transfer.</title>
        <authorList>
            <person name="Schreiber L."/>
            <person name="Bjerg J.T."/>
            <person name="Boggild A."/>
            <person name="Van De Vossenberg J."/>
            <person name="Meysman F."/>
            <person name="Nielsen L.P."/>
            <person name="Schramm A."/>
            <person name="Kjeldsen K.U."/>
        </authorList>
    </citation>
    <scope>NUCLEOTIDE SEQUENCE [LARGE SCALE GENOMIC DNA]</scope>
    <source>
        <strain evidence="2">A5</strain>
    </source>
</reference>
<gene>
    <name evidence="2" type="ORF">VU01_14631</name>
</gene>
<protein>
    <submittedName>
        <fullName evidence="2">Uncharacterized protein</fullName>
    </submittedName>
</protein>
<dbReference type="Proteomes" id="UP000288892">
    <property type="component" value="Unassembled WGS sequence"/>
</dbReference>
<dbReference type="EMBL" id="MTKS01000463">
    <property type="protein sequence ID" value="RWX49682.1"/>
    <property type="molecule type" value="Genomic_DNA"/>
</dbReference>
<keyword evidence="3" id="KW-1185">Reference proteome</keyword>
<comment type="caution">
    <text evidence="2">The sequence shown here is derived from an EMBL/GenBank/DDBJ whole genome shotgun (WGS) entry which is preliminary data.</text>
</comment>
<evidence type="ECO:0000256" key="1">
    <source>
        <dbReference type="SAM" id="Phobius"/>
    </source>
</evidence>
<accession>A0A444J9E5</accession>
<evidence type="ECO:0000313" key="2">
    <source>
        <dbReference type="EMBL" id="RWX49682.1"/>
    </source>
</evidence>
<proteinExistence type="predicted"/>
<feature type="transmembrane region" description="Helical" evidence="1">
    <location>
        <begin position="35"/>
        <end position="57"/>
    </location>
</feature>
<organism evidence="2 3">
    <name type="scientific">Candidatus Electrothrix marina</name>
    <dbReference type="NCBI Taxonomy" id="1859130"/>
    <lineage>
        <taxon>Bacteria</taxon>
        <taxon>Pseudomonadati</taxon>
        <taxon>Thermodesulfobacteriota</taxon>
        <taxon>Desulfobulbia</taxon>
        <taxon>Desulfobulbales</taxon>
        <taxon>Desulfobulbaceae</taxon>
        <taxon>Candidatus Electrothrix</taxon>
    </lineage>
</organism>
<name>A0A444J9E5_9BACT</name>
<keyword evidence="1" id="KW-0472">Membrane</keyword>